<dbReference type="PANTHER" id="PTHR45894">
    <property type="entry name" value="RNA-BINDING PROTEIN 8A"/>
    <property type="match status" value="1"/>
</dbReference>
<evidence type="ECO:0000256" key="6">
    <source>
        <dbReference type="PROSITE-ProRule" id="PRU00176"/>
    </source>
</evidence>
<organism evidence="9 10">
    <name type="scientific">Cucurbitaria berberidis CBS 394.84</name>
    <dbReference type="NCBI Taxonomy" id="1168544"/>
    <lineage>
        <taxon>Eukaryota</taxon>
        <taxon>Fungi</taxon>
        <taxon>Dikarya</taxon>
        <taxon>Ascomycota</taxon>
        <taxon>Pezizomycotina</taxon>
        <taxon>Dothideomycetes</taxon>
        <taxon>Pleosporomycetidae</taxon>
        <taxon>Pleosporales</taxon>
        <taxon>Pleosporineae</taxon>
        <taxon>Cucurbitariaceae</taxon>
        <taxon>Cucurbitaria</taxon>
    </lineage>
</organism>
<feature type="region of interest" description="Disordered" evidence="7">
    <location>
        <begin position="128"/>
        <end position="167"/>
    </location>
</feature>
<feature type="region of interest" description="Disordered" evidence="7">
    <location>
        <begin position="1"/>
        <end position="39"/>
    </location>
</feature>
<proteinExistence type="predicted"/>
<dbReference type="SUPFAM" id="SSF54928">
    <property type="entry name" value="RNA-binding domain, RBD"/>
    <property type="match status" value="1"/>
</dbReference>
<evidence type="ECO:0000256" key="4">
    <source>
        <dbReference type="ARBA" id="ARBA00022884"/>
    </source>
</evidence>
<dbReference type="InterPro" id="IPR035979">
    <property type="entry name" value="RBD_domain_sf"/>
</dbReference>
<evidence type="ECO:0000256" key="3">
    <source>
        <dbReference type="ARBA" id="ARBA00022490"/>
    </source>
</evidence>
<keyword evidence="5" id="KW-0539">Nucleus</keyword>
<feature type="compositionally biased region" description="Basic and acidic residues" evidence="7">
    <location>
        <begin position="158"/>
        <end position="167"/>
    </location>
</feature>
<accession>A0A9P4L977</accession>
<dbReference type="Gene3D" id="3.30.70.330">
    <property type="match status" value="1"/>
</dbReference>
<sequence>MADTEMDIDQPDLAEQSEQLELAEPTSADPKASDARTAAGATAVRSIEGWIIIVTNVHEEATEEDLHDMFGEFGAIKNLHMNLDRRTGYVKGYVLIEYPTLDEAKAAIKGANGEELLEQNITVDFAFVRPPPAGKGRARDHDRRQSGRGAARARSRSPGHEGEDMED</sequence>
<dbReference type="GO" id="GO:0003729">
    <property type="term" value="F:mRNA binding"/>
    <property type="evidence" value="ECO:0007669"/>
    <property type="project" value="InterPro"/>
</dbReference>
<dbReference type="InterPro" id="IPR000504">
    <property type="entry name" value="RRM_dom"/>
</dbReference>
<dbReference type="GeneID" id="63852215"/>
<evidence type="ECO:0000256" key="5">
    <source>
        <dbReference type="ARBA" id="ARBA00023242"/>
    </source>
</evidence>
<evidence type="ECO:0000256" key="2">
    <source>
        <dbReference type="ARBA" id="ARBA00004496"/>
    </source>
</evidence>
<dbReference type="OrthoDB" id="15688at2759"/>
<dbReference type="CDD" id="cd12324">
    <property type="entry name" value="RRM_RBM8"/>
    <property type="match status" value="1"/>
</dbReference>
<dbReference type="InterPro" id="IPR012677">
    <property type="entry name" value="Nucleotide-bd_a/b_plait_sf"/>
</dbReference>
<dbReference type="PRINTS" id="PR01738">
    <property type="entry name" value="RNABINDINGM8"/>
</dbReference>
<dbReference type="GO" id="GO:0005634">
    <property type="term" value="C:nucleus"/>
    <property type="evidence" value="ECO:0007669"/>
    <property type="project" value="UniProtKB-SubCell"/>
</dbReference>
<dbReference type="GO" id="GO:0005737">
    <property type="term" value="C:cytoplasm"/>
    <property type="evidence" value="ECO:0007669"/>
    <property type="project" value="UniProtKB-SubCell"/>
</dbReference>
<evidence type="ECO:0000313" key="9">
    <source>
        <dbReference type="EMBL" id="KAF1846097.1"/>
    </source>
</evidence>
<dbReference type="RefSeq" id="XP_040788660.1">
    <property type="nucleotide sequence ID" value="XM_040934964.1"/>
</dbReference>
<evidence type="ECO:0000313" key="10">
    <source>
        <dbReference type="Proteomes" id="UP000800039"/>
    </source>
</evidence>
<comment type="subcellular location">
    <subcellularLocation>
        <location evidence="2">Cytoplasm</location>
    </subcellularLocation>
    <subcellularLocation>
        <location evidence="1">Nucleus</location>
    </subcellularLocation>
</comment>
<dbReference type="Pfam" id="PF00076">
    <property type="entry name" value="RRM_1"/>
    <property type="match status" value="1"/>
</dbReference>
<keyword evidence="3" id="KW-0963">Cytoplasm</keyword>
<feature type="compositionally biased region" description="Acidic residues" evidence="7">
    <location>
        <begin position="1"/>
        <end position="12"/>
    </location>
</feature>
<name>A0A9P4L977_9PLEO</name>
<evidence type="ECO:0000259" key="8">
    <source>
        <dbReference type="PROSITE" id="PS50102"/>
    </source>
</evidence>
<reference evidence="9" key="1">
    <citation type="submission" date="2020-01" db="EMBL/GenBank/DDBJ databases">
        <authorList>
            <consortium name="DOE Joint Genome Institute"/>
            <person name="Haridas S."/>
            <person name="Albert R."/>
            <person name="Binder M."/>
            <person name="Bloem J."/>
            <person name="Labutti K."/>
            <person name="Salamov A."/>
            <person name="Andreopoulos B."/>
            <person name="Baker S.E."/>
            <person name="Barry K."/>
            <person name="Bills G."/>
            <person name="Bluhm B.H."/>
            <person name="Cannon C."/>
            <person name="Castanera R."/>
            <person name="Culley D.E."/>
            <person name="Daum C."/>
            <person name="Ezra D."/>
            <person name="Gonzalez J.B."/>
            <person name="Henrissat B."/>
            <person name="Kuo A."/>
            <person name="Liang C."/>
            <person name="Lipzen A."/>
            <person name="Lutzoni F."/>
            <person name="Magnuson J."/>
            <person name="Mondo S."/>
            <person name="Nolan M."/>
            <person name="Ohm R."/>
            <person name="Pangilinan J."/>
            <person name="Park H.-J."/>
            <person name="Ramirez L."/>
            <person name="Alfaro M."/>
            <person name="Sun H."/>
            <person name="Tritt A."/>
            <person name="Yoshinaga Y."/>
            <person name="Zwiers L.-H."/>
            <person name="Turgeon B.G."/>
            <person name="Goodwin S.B."/>
            <person name="Spatafora J.W."/>
            <person name="Crous P.W."/>
            <person name="Grigoriev I.V."/>
        </authorList>
    </citation>
    <scope>NUCLEOTIDE SEQUENCE</scope>
    <source>
        <strain evidence="9">CBS 394.84</strain>
    </source>
</reference>
<dbReference type="EMBL" id="ML976616">
    <property type="protein sequence ID" value="KAF1846097.1"/>
    <property type="molecule type" value="Genomic_DNA"/>
</dbReference>
<comment type="caution">
    <text evidence="9">The sequence shown here is derived from an EMBL/GenBank/DDBJ whole genome shotgun (WGS) entry which is preliminary data.</text>
</comment>
<feature type="compositionally biased region" description="Low complexity" evidence="7">
    <location>
        <begin position="13"/>
        <end position="24"/>
    </location>
</feature>
<dbReference type="InterPro" id="IPR008111">
    <property type="entry name" value="RNA-bd_8"/>
</dbReference>
<keyword evidence="4 6" id="KW-0694">RNA-binding</keyword>
<keyword evidence="10" id="KW-1185">Reference proteome</keyword>
<dbReference type="Proteomes" id="UP000800039">
    <property type="component" value="Unassembled WGS sequence"/>
</dbReference>
<gene>
    <name evidence="9" type="ORF">K460DRAFT_377390</name>
</gene>
<dbReference type="GO" id="GO:0006396">
    <property type="term" value="P:RNA processing"/>
    <property type="evidence" value="ECO:0007669"/>
    <property type="project" value="InterPro"/>
</dbReference>
<feature type="domain" description="RRM" evidence="8">
    <location>
        <begin position="50"/>
        <end position="128"/>
    </location>
</feature>
<evidence type="ECO:0000256" key="7">
    <source>
        <dbReference type="SAM" id="MobiDB-lite"/>
    </source>
</evidence>
<protein>
    <submittedName>
        <fullName evidence="9">RNA-binding domain-containing protein</fullName>
    </submittedName>
</protein>
<dbReference type="PROSITE" id="PS50102">
    <property type="entry name" value="RRM"/>
    <property type="match status" value="1"/>
</dbReference>
<dbReference type="InterPro" id="IPR033744">
    <property type="entry name" value="RRM_RBM8"/>
</dbReference>
<evidence type="ECO:0000256" key="1">
    <source>
        <dbReference type="ARBA" id="ARBA00004123"/>
    </source>
</evidence>
<dbReference type="AlphaFoldDB" id="A0A9P4L977"/>
<dbReference type="SMART" id="SM00360">
    <property type="entry name" value="RRM"/>
    <property type="match status" value="1"/>
</dbReference>